<dbReference type="RefSeq" id="WP_158266928.1">
    <property type="nucleotide sequence ID" value="NZ_PYAW01000001.1"/>
</dbReference>
<evidence type="ECO:0000313" key="3">
    <source>
        <dbReference type="EMBL" id="PSL49634.1"/>
    </source>
</evidence>
<protein>
    <submittedName>
        <fullName evidence="3">Thiol-disulfide isomerase/thioredoxin</fullName>
    </submittedName>
</protein>
<name>A0A2P8HTZ5_CHINA</name>
<dbReference type="SUPFAM" id="SSF52833">
    <property type="entry name" value="Thioredoxin-like"/>
    <property type="match status" value="1"/>
</dbReference>
<dbReference type="InterPro" id="IPR036249">
    <property type="entry name" value="Thioredoxin-like_sf"/>
</dbReference>
<accession>A0A2P8HTZ5</accession>
<dbReference type="AlphaFoldDB" id="A0A2P8HTZ5"/>
<comment type="caution">
    <text evidence="3">The sequence shown here is derived from an EMBL/GenBank/DDBJ whole genome shotgun (WGS) entry which is preliminary data.</text>
</comment>
<proteinExistence type="predicted"/>
<evidence type="ECO:0000313" key="4">
    <source>
        <dbReference type="Proteomes" id="UP000240971"/>
    </source>
</evidence>
<dbReference type="OrthoDB" id="6398367at2"/>
<dbReference type="Pfam" id="PF00085">
    <property type="entry name" value="Thioredoxin"/>
    <property type="match status" value="1"/>
</dbReference>
<reference evidence="3 4" key="1">
    <citation type="submission" date="2018-03" db="EMBL/GenBank/DDBJ databases">
        <title>Genomic Encyclopedia of Archaeal and Bacterial Type Strains, Phase II (KMG-II): from individual species to whole genera.</title>
        <authorList>
            <person name="Goeker M."/>
        </authorList>
    </citation>
    <scope>NUCLEOTIDE SEQUENCE [LARGE SCALE GENOMIC DNA]</scope>
    <source>
        <strain evidence="3 4">DSM 24859</strain>
    </source>
</reference>
<sequence>MHLKTLLLGGCLLFSSLARAQSGSDAKVLKGKVEMKTLMNDPSTSWFYKGVNDYQPNDNMLNYIKANRSNFNLVVVMGTWDETSRLVVPQLYKVMITGGSPEEQVVMFGADQKLQTDSPVDYKVKKVPTIIVFKDGKEEGRIVGTPKESIEGDLSRILLSSSKKEKSDKE</sequence>
<dbReference type="GO" id="GO:0016853">
    <property type="term" value="F:isomerase activity"/>
    <property type="evidence" value="ECO:0007669"/>
    <property type="project" value="UniProtKB-KW"/>
</dbReference>
<organism evidence="3 4">
    <name type="scientific">Chitinophaga niastensis</name>
    <dbReference type="NCBI Taxonomy" id="536980"/>
    <lineage>
        <taxon>Bacteria</taxon>
        <taxon>Pseudomonadati</taxon>
        <taxon>Bacteroidota</taxon>
        <taxon>Chitinophagia</taxon>
        <taxon>Chitinophagales</taxon>
        <taxon>Chitinophagaceae</taxon>
        <taxon>Chitinophaga</taxon>
    </lineage>
</organism>
<feature type="domain" description="Thioredoxin" evidence="2">
    <location>
        <begin position="78"/>
        <end position="150"/>
    </location>
</feature>
<evidence type="ECO:0000256" key="1">
    <source>
        <dbReference type="SAM" id="SignalP"/>
    </source>
</evidence>
<keyword evidence="1" id="KW-0732">Signal</keyword>
<feature type="signal peptide" evidence="1">
    <location>
        <begin position="1"/>
        <end position="20"/>
    </location>
</feature>
<dbReference type="EMBL" id="PYAW01000001">
    <property type="protein sequence ID" value="PSL49634.1"/>
    <property type="molecule type" value="Genomic_DNA"/>
</dbReference>
<evidence type="ECO:0000259" key="2">
    <source>
        <dbReference type="Pfam" id="PF00085"/>
    </source>
</evidence>
<feature type="chain" id="PRO_5015145458" evidence="1">
    <location>
        <begin position="21"/>
        <end position="170"/>
    </location>
</feature>
<keyword evidence="3" id="KW-0413">Isomerase</keyword>
<keyword evidence="4" id="KW-1185">Reference proteome</keyword>
<dbReference type="InterPro" id="IPR013766">
    <property type="entry name" value="Thioredoxin_domain"/>
</dbReference>
<gene>
    <name evidence="3" type="ORF">CLV51_101969</name>
</gene>
<dbReference type="CDD" id="cd02947">
    <property type="entry name" value="TRX_family"/>
    <property type="match status" value="1"/>
</dbReference>
<dbReference type="Gene3D" id="3.40.30.10">
    <property type="entry name" value="Glutaredoxin"/>
    <property type="match status" value="1"/>
</dbReference>
<dbReference type="Proteomes" id="UP000240971">
    <property type="component" value="Unassembled WGS sequence"/>
</dbReference>